<keyword evidence="3 6" id="KW-0812">Transmembrane</keyword>
<name>A0A845I1N1_9BURK</name>
<keyword evidence="5 6" id="KW-0472">Membrane</keyword>
<reference evidence="8" key="1">
    <citation type="submission" date="2019-12" db="EMBL/GenBank/DDBJ databases">
        <title>Novel species isolated from a subtropical stream in China.</title>
        <authorList>
            <person name="Lu H."/>
        </authorList>
    </citation>
    <scope>NUCLEOTIDE SEQUENCE [LARGE SCALE GENOMIC DNA]</scope>
    <source>
        <strain evidence="8">FT93W</strain>
    </source>
</reference>
<dbReference type="InterPro" id="IPR011701">
    <property type="entry name" value="MFS"/>
</dbReference>
<comment type="caution">
    <text evidence="8">The sequence shown here is derived from an EMBL/GenBank/DDBJ whole genome shotgun (WGS) entry which is preliminary data.</text>
</comment>
<dbReference type="Proteomes" id="UP000444316">
    <property type="component" value="Unassembled WGS sequence"/>
</dbReference>
<protein>
    <submittedName>
        <fullName evidence="8">MFS transporter</fullName>
    </submittedName>
</protein>
<gene>
    <name evidence="8" type="ORF">GTP23_11185</name>
</gene>
<dbReference type="InterPro" id="IPR050375">
    <property type="entry name" value="MFS_TsgA-like"/>
</dbReference>
<sequence>MSQRTLIMAYIMLIWFVISFVTNLIGPLMPIMIEEFHLSLSMAGFLPFSFFLAYGLISIPGGLLVERKGGRSTLRLAFLLNLAGALAIAIQPRYAAVIGGLFTIGLGMALLQVVVNPLLRTVGGEAQFAFYSVMAQLIFGLASFLSPLVFSRMMEQAGTGGAPATAGVWVGFYWAFSVLFVLLLVANQLLPLPTLALKDDEKTSGWQAYRVLLARRDVWLFFVGLVAYVGSEQTLANWMSQFLSTYHHLSPSGAGADAVARFWGLMALGCLTGLGLLKLLDSRRVLALFSLLALGCVALALFGSAAQAVLAFPAAGFCLSVMFSIIFSLALNSVPAHHGALSGILCTGILGGALLPLLVGFLGDRIGLRLAMTLLFLTLSFILAIAGWARPLVRNHTLPIAQLFGQQ</sequence>
<feature type="transmembrane region" description="Helical" evidence="6">
    <location>
        <begin position="45"/>
        <end position="65"/>
    </location>
</feature>
<feature type="domain" description="Major facilitator superfamily (MFS) profile" evidence="7">
    <location>
        <begin position="7"/>
        <end position="398"/>
    </location>
</feature>
<accession>A0A845I1N1</accession>
<dbReference type="SUPFAM" id="SSF103473">
    <property type="entry name" value="MFS general substrate transporter"/>
    <property type="match status" value="1"/>
</dbReference>
<evidence type="ECO:0000256" key="2">
    <source>
        <dbReference type="ARBA" id="ARBA00022475"/>
    </source>
</evidence>
<dbReference type="GO" id="GO:0005886">
    <property type="term" value="C:plasma membrane"/>
    <property type="evidence" value="ECO:0007669"/>
    <property type="project" value="UniProtKB-SubCell"/>
</dbReference>
<feature type="transmembrane region" description="Helical" evidence="6">
    <location>
        <begin position="72"/>
        <end position="90"/>
    </location>
</feature>
<feature type="transmembrane region" description="Helical" evidence="6">
    <location>
        <begin position="343"/>
        <end position="362"/>
    </location>
</feature>
<feature type="transmembrane region" description="Helical" evidence="6">
    <location>
        <begin position="128"/>
        <end position="150"/>
    </location>
</feature>
<feature type="transmembrane region" description="Helical" evidence="6">
    <location>
        <begin position="368"/>
        <end position="389"/>
    </location>
</feature>
<dbReference type="RefSeq" id="WP_161035191.1">
    <property type="nucleotide sequence ID" value="NZ_WWCL01000002.1"/>
</dbReference>
<evidence type="ECO:0000256" key="5">
    <source>
        <dbReference type="ARBA" id="ARBA00023136"/>
    </source>
</evidence>
<organism evidence="8 9">
    <name type="scientific">Duganella fentianensis</name>
    <dbReference type="NCBI Taxonomy" id="2692177"/>
    <lineage>
        <taxon>Bacteria</taxon>
        <taxon>Pseudomonadati</taxon>
        <taxon>Pseudomonadota</taxon>
        <taxon>Betaproteobacteria</taxon>
        <taxon>Burkholderiales</taxon>
        <taxon>Oxalobacteraceae</taxon>
        <taxon>Telluria group</taxon>
        <taxon>Duganella</taxon>
    </lineage>
</organism>
<dbReference type="GO" id="GO:0022857">
    <property type="term" value="F:transmembrane transporter activity"/>
    <property type="evidence" value="ECO:0007669"/>
    <property type="project" value="InterPro"/>
</dbReference>
<feature type="transmembrane region" description="Helical" evidence="6">
    <location>
        <begin position="258"/>
        <end position="277"/>
    </location>
</feature>
<dbReference type="PANTHER" id="PTHR43702:SF12">
    <property type="entry name" value="N-ACETYL GLUCOSAMINE TRANSPORTER NAGP"/>
    <property type="match status" value="1"/>
</dbReference>
<dbReference type="PROSITE" id="PS50850">
    <property type="entry name" value="MFS"/>
    <property type="match status" value="1"/>
</dbReference>
<dbReference type="AlphaFoldDB" id="A0A845I1N1"/>
<feature type="transmembrane region" description="Helical" evidence="6">
    <location>
        <begin position="170"/>
        <end position="197"/>
    </location>
</feature>
<dbReference type="Gene3D" id="1.20.1250.20">
    <property type="entry name" value="MFS general substrate transporter like domains"/>
    <property type="match status" value="2"/>
</dbReference>
<comment type="subcellular location">
    <subcellularLocation>
        <location evidence="1">Cell inner membrane</location>
        <topology evidence="1">Multi-pass membrane protein</topology>
    </subcellularLocation>
</comment>
<dbReference type="EMBL" id="WWCL01000002">
    <property type="protein sequence ID" value="MYN45611.1"/>
    <property type="molecule type" value="Genomic_DNA"/>
</dbReference>
<dbReference type="PANTHER" id="PTHR43702">
    <property type="entry name" value="L-FUCOSE-PROTON SYMPORTER"/>
    <property type="match status" value="1"/>
</dbReference>
<evidence type="ECO:0000259" key="7">
    <source>
        <dbReference type="PROSITE" id="PS50850"/>
    </source>
</evidence>
<evidence type="ECO:0000313" key="9">
    <source>
        <dbReference type="Proteomes" id="UP000444316"/>
    </source>
</evidence>
<keyword evidence="2" id="KW-1003">Cell membrane</keyword>
<evidence type="ECO:0000313" key="8">
    <source>
        <dbReference type="EMBL" id="MYN45611.1"/>
    </source>
</evidence>
<evidence type="ECO:0000256" key="6">
    <source>
        <dbReference type="SAM" id="Phobius"/>
    </source>
</evidence>
<evidence type="ECO:0000256" key="3">
    <source>
        <dbReference type="ARBA" id="ARBA00022692"/>
    </source>
</evidence>
<feature type="transmembrane region" description="Helical" evidence="6">
    <location>
        <begin position="7"/>
        <end position="33"/>
    </location>
</feature>
<feature type="transmembrane region" description="Helical" evidence="6">
    <location>
        <begin position="308"/>
        <end position="331"/>
    </location>
</feature>
<proteinExistence type="predicted"/>
<dbReference type="Pfam" id="PF07690">
    <property type="entry name" value="MFS_1"/>
    <property type="match status" value="1"/>
</dbReference>
<evidence type="ECO:0000256" key="4">
    <source>
        <dbReference type="ARBA" id="ARBA00022989"/>
    </source>
</evidence>
<feature type="transmembrane region" description="Helical" evidence="6">
    <location>
        <begin position="96"/>
        <end position="116"/>
    </location>
</feature>
<feature type="transmembrane region" description="Helical" evidence="6">
    <location>
        <begin position="218"/>
        <end position="238"/>
    </location>
</feature>
<feature type="transmembrane region" description="Helical" evidence="6">
    <location>
        <begin position="284"/>
        <end position="302"/>
    </location>
</feature>
<keyword evidence="4 6" id="KW-1133">Transmembrane helix</keyword>
<dbReference type="InterPro" id="IPR036259">
    <property type="entry name" value="MFS_trans_sf"/>
</dbReference>
<evidence type="ECO:0000256" key="1">
    <source>
        <dbReference type="ARBA" id="ARBA00004429"/>
    </source>
</evidence>
<keyword evidence="9" id="KW-1185">Reference proteome</keyword>
<dbReference type="InterPro" id="IPR020846">
    <property type="entry name" value="MFS_dom"/>
</dbReference>